<dbReference type="SMART" id="SM00052">
    <property type="entry name" value="EAL"/>
    <property type="match status" value="1"/>
</dbReference>
<sequence length="665" mass="73651">MRVSRSLTIKQMAMVAGVTMVFVFIFCSILLFHFVQQHRYLVATQMETVARSVREPLSSAILKGDIPEAETILERIKPAGIVSRADVVLPNQFQALRMRFTQERPVPVSVTRLFELPVQISLPIYSLQRQANPQPLAYLVLQSDSWRTYKFVMSALSTLVTTYFLLVLMLTVALTWCINRLIVRPLRAIARDITDVSPEARVGHQLTQPRLHNDDEIGMLVRSYNRNQLILQQELAAGDGRHPLSGLPDKAALDLWLAGAVSDQKTTALIVVGCETLQETAGVLTEGQREALLLAVVDRIKSALSPRMALCQTGASDFAILAHGVKEPGHAVTLSQQVLTLINERLPLDEFQLRPAASIGIAMFHGELSAAELYYRACSAAFTARRKGKNKIEFYDPQQAESARRRLTEESDILAALDNRQFALWLQPQFDAASGRVAGAEALLRMRQPDGSWTLPADLIERIETCGLMVTVGYWVLEAACQQLAAWQSRGIAMPLSVNLSALQLMHHDMLSGALELLNRYRIAPGTLVLEVTESRRIDDPEVVMATLRPLRTAGVRIALDDFGMGYAGLSQLQQMKALPIDILKIDKLFVDALPDDSTVIAMIVQLAKALGLGIVAEGVESEAQRAWLRDAGVDVLQGFLFGRALPPELFDQDYLCVPERSENV</sequence>
<feature type="transmembrane region" description="Helical" evidence="1">
    <location>
        <begin position="151"/>
        <end position="178"/>
    </location>
</feature>
<dbReference type="GeneID" id="61382256"/>
<dbReference type="Pfam" id="PF00990">
    <property type="entry name" value="GGDEF"/>
    <property type="match status" value="1"/>
</dbReference>
<reference evidence="6 8" key="1">
    <citation type="submission" date="2015-05" db="EMBL/GenBank/DDBJ databases">
        <title>Genome sequences of Pluralibacter gergoviae.</title>
        <authorList>
            <person name="Greninger A.L."/>
            <person name="Miller S."/>
        </authorList>
    </citation>
    <scope>NUCLEOTIDE SEQUENCE [LARGE SCALE GENOMIC DNA]</scope>
    <source>
        <strain evidence="6 8">JS81F13</strain>
    </source>
</reference>
<dbReference type="eggNOG" id="COG5001">
    <property type="taxonomic scope" value="Bacteria"/>
</dbReference>
<feature type="domain" description="HAMP" evidence="3">
    <location>
        <begin position="180"/>
        <end position="236"/>
    </location>
</feature>
<keyword evidence="1" id="KW-1133">Transmembrane helix</keyword>
<dbReference type="Pfam" id="PF00563">
    <property type="entry name" value="EAL"/>
    <property type="match status" value="1"/>
</dbReference>
<dbReference type="GO" id="GO:0071111">
    <property type="term" value="F:cyclic-guanylate-specific phosphodiesterase activity"/>
    <property type="evidence" value="ECO:0007669"/>
    <property type="project" value="InterPro"/>
</dbReference>
<dbReference type="PANTHER" id="PTHR33121">
    <property type="entry name" value="CYCLIC DI-GMP PHOSPHODIESTERASE PDEF"/>
    <property type="match status" value="1"/>
</dbReference>
<dbReference type="PROSITE" id="PS50883">
    <property type="entry name" value="EAL"/>
    <property type="match status" value="1"/>
</dbReference>
<dbReference type="PANTHER" id="PTHR33121:SF77">
    <property type="entry name" value="CYCLIC DI-GMP PHOSPHODIESTERASE PDEK-RELATED"/>
    <property type="match status" value="1"/>
</dbReference>
<dbReference type="InterPro" id="IPR029787">
    <property type="entry name" value="Nucleotide_cyclase"/>
</dbReference>
<evidence type="ECO:0000313" key="8">
    <source>
        <dbReference type="Proteomes" id="UP000036196"/>
    </source>
</evidence>
<evidence type="ECO:0000259" key="4">
    <source>
        <dbReference type="PROSITE" id="PS50887"/>
    </source>
</evidence>
<reference evidence="5" key="3">
    <citation type="submission" date="2024-02" db="EMBL/GenBank/DDBJ databases">
        <authorList>
            <consortium name="Clinical and Environmental Microbiology Branch: Whole genome sequencing antimicrobial resistance pathogens in the healthcare setting"/>
        </authorList>
    </citation>
    <scope>NUCLEOTIDE SEQUENCE</scope>
    <source>
        <strain evidence="5">2021DK-00143</strain>
    </source>
</reference>
<feature type="domain" description="GGDEF" evidence="4">
    <location>
        <begin position="265"/>
        <end position="397"/>
    </location>
</feature>
<keyword evidence="1" id="KW-0812">Transmembrane</keyword>
<evidence type="ECO:0000313" key="7">
    <source>
        <dbReference type="EMBL" id="MDQ2312328.1"/>
    </source>
</evidence>
<dbReference type="InterPro" id="IPR043128">
    <property type="entry name" value="Rev_trsase/Diguanyl_cyclase"/>
</dbReference>
<dbReference type="InterPro" id="IPR035919">
    <property type="entry name" value="EAL_sf"/>
</dbReference>
<protein>
    <submittedName>
        <fullName evidence="6">Biofilm formation regulator HmsP</fullName>
    </submittedName>
    <submittedName>
        <fullName evidence="5 7">Sensor-domain containing phosphodiesterase</fullName>
    </submittedName>
</protein>
<dbReference type="KEGG" id="pge:LG71_02330"/>
<dbReference type="InterPro" id="IPR000160">
    <property type="entry name" value="GGDEF_dom"/>
</dbReference>
<evidence type="ECO:0000256" key="1">
    <source>
        <dbReference type="SAM" id="Phobius"/>
    </source>
</evidence>
<proteinExistence type="predicted"/>
<dbReference type="InterPro" id="IPR001633">
    <property type="entry name" value="EAL_dom"/>
</dbReference>
<dbReference type="STRING" id="61647.LG71_02330"/>
<dbReference type="GO" id="GO:0016020">
    <property type="term" value="C:membrane"/>
    <property type="evidence" value="ECO:0007669"/>
    <property type="project" value="InterPro"/>
</dbReference>
<dbReference type="GO" id="GO:0007165">
    <property type="term" value="P:signal transduction"/>
    <property type="evidence" value="ECO:0007669"/>
    <property type="project" value="InterPro"/>
</dbReference>
<evidence type="ECO:0000313" key="6">
    <source>
        <dbReference type="EMBL" id="KMK12813.1"/>
    </source>
</evidence>
<dbReference type="SUPFAM" id="SSF141868">
    <property type="entry name" value="EAL domain-like"/>
    <property type="match status" value="1"/>
</dbReference>
<dbReference type="SUPFAM" id="SSF55073">
    <property type="entry name" value="Nucleotide cyclase"/>
    <property type="match status" value="1"/>
</dbReference>
<keyword evidence="8" id="KW-1185">Reference proteome</keyword>
<dbReference type="Gene3D" id="3.30.70.270">
    <property type="match status" value="1"/>
</dbReference>
<dbReference type="SMART" id="SM00267">
    <property type="entry name" value="GGDEF"/>
    <property type="match status" value="1"/>
</dbReference>
<dbReference type="PROSITE" id="PS50885">
    <property type="entry name" value="HAMP"/>
    <property type="match status" value="1"/>
</dbReference>
<gene>
    <name evidence="6" type="ORF">ABW06_15095</name>
    <name evidence="5" type="ORF">QEG54_004139</name>
    <name evidence="7" type="ORF">RBJ30_25070</name>
</gene>
<dbReference type="EMBL" id="JAVDNV010000027">
    <property type="protein sequence ID" value="MDQ2312328.1"/>
    <property type="molecule type" value="Genomic_DNA"/>
</dbReference>
<evidence type="ECO:0000259" key="3">
    <source>
        <dbReference type="PROSITE" id="PS50885"/>
    </source>
</evidence>
<organism evidence="6 8">
    <name type="scientific">Pluralibacter gergoviae</name>
    <name type="common">Enterobacter gergoviae</name>
    <dbReference type="NCBI Taxonomy" id="61647"/>
    <lineage>
        <taxon>Bacteria</taxon>
        <taxon>Pseudomonadati</taxon>
        <taxon>Pseudomonadota</taxon>
        <taxon>Gammaproteobacteria</taxon>
        <taxon>Enterobacterales</taxon>
        <taxon>Enterobacteriaceae</taxon>
        <taxon>Pluralibacter</taxon>
    </lineage>
</organism>
<dbReference type="EMBL" id="LDZF01000015">
    <property type="protein sequence ID" value="KMK12813.1"/>
    <property type="molecule type" value="Genomic_DNA"/>
</dbReference>
<dbReference type="InterPro" id="IPR003660">
    <property type="entry name" value="HAMP_dom"/>
</dbReference>
<dbReference type="PATRIC" id="fig|61647.14.peg.2883"/>
<dbReference type="Proteomes" id="UP000036196">
    <property type="component" value="Unassembled WGS sequence"/>
</dbReference>
<dbReference type="EMBL" id="ABLOKC030000028">
    <property type="protein sequence ID" value="EML1473341.1"/>
    <property type="molecule type" value="Genomic_DNA"/>
</dbReference>
<comment type="caution">
    <text evidence="6">The sequence shown here is derived from an EMBL/GenBank/DDBJ whole genome shotgun (WGS) entry which is preliminary data.</text>
</comment>
<keyword evidence="1" id="KW-0472">Membrane</keyword>
<reference evidence="7" key="2">
    <citation type="submission" date="2023-08" db="EMBL/GenBank/DDBJ databases">
        <title>WGS of pathogenic bacterial species, Los Angeles County Public Health Laboratories.</title>
        <authorList>
            <person name="Garrigues J.M."/>
            <person name="Green N.M."/>
        </authorList>
    </citation>
    <scope>NUCLEOTIDE SEQUENCE</scope>
    <source>
        <strain evidence="7">LACPHL-BACT-2023-00068</strain>
    </source>
</reference>
<feature type="domain" description="EAL" evidence="2">
    <location>
        <begin position="406"/>
        <end position="659"/>
    </location>
</feature>
<dbReference type="PROSITE" id="PS50887">
    <property type="entry name" value="GGDEF"/>
    <property type="match status" value="1"/>
</dbReference>
<dbReference type="InterPro" id="IPR033419">
    <property type="entry name" value="GAPES3"/>
</dbReference>
<dbReference type="CDD" id="cd01948">
    <property type="entry name" value="EAL"/>
    <property type="match status" value="1"/>
</dbReference>
<feature type="transmembrane region" description="Helical" evidence="1">
    <location>
        <begin position="12"/>
        <end position="35"/>
    </location>
</feature>
<dbReference type="RefSeq" id="WP_043081089.1">
    <property type="nucleotide sequence ID" value="NZ_CBCSIS010000030.1"/>
</dbReference>
<evidence type="ECO:0000259" key="2">
    <source>
        <dbReference type="PROSITE" id="PS50883"/>
    </source>
</evidence>
<dbReference type="Pfam" id="PF17154">
    <property type="entry name" value="GAPES3"/>
    <property type="match status" value="1"/>
</dbReference>
<accession>A0A089PGB4</accession>
<dbReference type="InterPro" id="IPR050706">
    <property type="entry name" value="Cyclic-di-GMP_PDE-like"/>
</dbReference>
<name>A0A089PGB4_PLUGE</name>
<dbReference type="Gene3D" id="6.10.340.10">
    <property type="match status" value="1"/>
</dbReference>
<dbReference type="Proteomes" id="UP001236270">
    <property type="component" value="Unassembled WGS sequence"/>
</dbReference>
<dbReference type="Gene3D" id="3.20.20.450">
    <property type="entry name" value="EAL domain"/>
    <property type="match status" value="1"/>
</dbReference>
<evidence type="ECO:0000313" key="5">
    <source>
        <dbReference type="EMBL" id="EML1473341.1"/>
    </source>
</evidence>
<dbReference type="AlphaFoldDB" id="A0A089PGB4"/>